<keyword evidence="5 8" id="KW-0812">Transmembrane</keyword>
<gene>
    <name evidence="10" type="ORF">GCM10007968_12230</name>
</gene>
<dbReference type="InterPro" id="IPR013525">
    <property type="entry name" value="ABC2_TM"/>
</dbReference>
<dbReference type="Gene3D" id="3.40.1710.10">
    <property type="entry name" value="abc type-2 transporter like domain"/>
    <property type="match status" value="1"/>
</dbReference>
<keyword evidence="7 8" id="KW-0472">Membrane</keyword>
<reference evidence="10" key="2">
    <citation type="submission" date="2020-09" db="EMBL/GenBank/DDBJ databases">
        <authorList>
            <person name="Sun Q."/>
            <person name="Ohkuma M."/>
        </authorList>
    </citation>
    <scope>NUCLEOTIDE SEQUENCE</scope>
    <source>
        <strain evidence="10">JCM 15325</strain>
    </source>
</reference>
<evidence type="ECO:0000256" key="1">
    <source>
        <dbReference type="ARBA" id="ARBA00004651"/>
    </source>
</evidence>
<feature type="domain" description="ABC transmembrane type-2" evidence="9">
    <location>
        <begin position="148"/>
        <end position="375"/>
    </location>
</feature>
<protein>
    <recommendedName>
        <fullName evidence="9">ABC transmembrane type-2 domain-containing protein</fullName>
    </recommendedName>
</protein>
<dbReference type="GO" id="GO:0140359">
    <property type="term" value="F:ABC-type transporter activity"/>
    <property type="evidence" value="ECO:0007669"/>
    <property type="project" value="InterPro"/>
</dbReference>
<dbReference type="InterPro" id="IPR047817">
    <property type="entry name" value="ABC2_TM_bact-type"/>
</dbReference>
<keyword evidence="6 8" id="KW-1133">Transmembrane helix</keyword>
<evidence type="ECO:0000256" key="4">
    <source>
        <dbReference type="ARBA" id="ARBA00022475"/>
    </source>
</evidence>
<dbReference type="InterPro" id="IPR051449">
    <property type="entry name" value="ABC-2_transporter_component"/>
</dbReference>
<comment type="subcellular location">
    <subcellularLocation>
        <location evidence="1">Cell membrane</location>
        <topology evidence="1">Multi-pass membrane protein</topology>
    </subcellularLocation>
</comment>
<dbReference type="GO" id="GO:0005886">
    <property type="term" value="C:plasma membrane"/>
    <property type="evidence" value="ECO:0007669"/>
    <property type="project" value="UniProtKB-SubCell"/>
</dbReference>
<comment type="similarity">
    <text evidence="2">Belongs to the ABC-2 integral membrane protein family.</text>
</comment>
<feature type="transmembrane region" description="Helical" evidence="8">
    <location>
        <begin position="267"/>
        <end position="287"/>
    </location>
</feature>
<keyword evidence="3" id="KW-0813">Transport</keyword>
<feature type="transmembrane region" description="Helical" evidence="8">
    <location>
        <begin position="350"/>
        <end position="370"/>
    </location>
</feature>
<evidence type="ECO:0000259" key="9">
    <source>
        <dbReference type="PROSITE" id="PS51012"/>
    </source>
</evidence>
<accession>A0A917S0X7</accession>
<evidence type="ECO:0000256" key="2">
    <source>
        <dbReference type="ARBA" id="ARBA00007783"/>
    </source>
</evidence>
<dbReference type="PROSITE" id="PS51012">
    <property type="entry name" value="ABC_TM2"/>
    <property type="match status" value="1"/>
</dbReference>
<dbReference type="Proteomes" id="UP000654670">
    <property type="component" value="Unassembled WGS sequence"/>
</dbReference>
<evidence type="ECO:0000313" key="10">
    <source>
        <dbReference type="EMBL" id="GGL49667.1"/>
    </source>
</evidence>
<keyword evidence="4" id="KW-1003">Cell membrane</keyword>
<dbReference type="AlphaFoldDB" id="A0A917S0X7"/>
<name>A0A917S0X7_9BACL</name>
<evidence type="ECO:0000256" key="3">
    <source>
        <dbReference type="ARBA" id="ARBA00022448"/>
    </source>
</evidence>
<feature type="transmembrane region" description="Helical" evidence="8">
    <location>
        <begin position="20"/>
        <end position="38"/>
    </location>
</feature>
<evidence type="ECO:0000313" key="11">
    <source>
        <dbReference type="Proteomes" id="UP000654670"/>
    </source>
</evidence>
<evidence type="ECO:0000256" key="8">
    <source>
        <dbReference type="SAM" id="Phobius"/>
    </source>
</evidence>
<dbReference type="EMBL" id="BMOK01000004">
    <property type="protein sequence ID" value="GGL49667.1"/>
    <property type="molecule type" value="Genomic_DNA"/>
</dbReference>
<dbReference type="PANTHER" id="PTHR30294">
    <property type="entry name" value="MEMBRANE COMPONENT OF ABC TRANSPORTER YHHJ-RELATED"/>
    <property type="match status" value="1"/>
</dbReference>
<comment type="caution">
    <text evidence="10">The sequence shown here is derived from an EMBL/GenBank/DDBJ whole genome shotgun (WGS) entry which is preliminary data.</text>
</comment>
<evidence type="ECO:0000256" key="5">
    <source>
        <dbReference type="ARBA" id="ARBA00022692"/>
    </source>
</evidence>
<dbReference type="PANTHER" id="PTHR30294:SF38">
    <property type="entry name" value="TRANSPORT PERMEASE PROTEIN"/>
    <property type="match status" value="1"/>
</dbReference>
<feature type="transmembrane region" description="Helical" evidence="8">
    <location>
        <begin position="294"/>
        <end position="312"/>
    </location>
</feature>
<feature type="transmembrane region" description="Helical" evidence="8">
    <location>
        <begin position="228"/>
        <end position="255"/>
    </location>
</feature>
<sequence length="381" mass="41894">MMKNIVIKEFKLMIKEKGNFFFLILMPLLFIVVFGSIFSQTASSTLIVNIQDLDHSAASQAFIKQIGQLKGFQVKEDSRSSVSSEIQKIKKGNLSSLVVIDKGFEKGLRNGQGMIHFYKDAAQPASTAPIQAILQNMSAQYREQKLAQSLQAGGMSPQQIGRTLAAPLRIQPVEENGSRFDFMSQIVPGYTVMFVFFIMNSMVRRFFQEKESGMIARIQGTPLNPLSYLAGMWIPSFISVLIQCTVLLACGYFFYHLHLGNPFAVSLIVICLALCGTGLGLALALIVRSENQGLGVTQLLTLGGAIVAGLWFPSDMLPSFAQKIGYFTPQYWAMSGFQDVMIRGAGLGSIWKNLIILILIGLAGLALALIRFKPFVRSAAH</sequence>
<keyword evidence="11" id="KW-1185">Reference proteome</keyword>
<dbReference type="Pfam" id="PF12698">
    <property type="entry name" value="ABC2_membrane_3"/>
    <property type="match status" value="1"/>
</dbReference>
<feature type="transmembrane region" description="Helical" evidence="8">
    <location>
        <begin position="187"/>
        <end position="207"/>
    </location>
</feature>
<reference evidence="10" key="1">
    <citation type="journal article" date="2014" name="Int. J. Syst. Evol. Microbiol.">
        <title>Complete genome sequence of Corynebacterium casei LMG S-19264T (=DSM 44701T), isolated from a smear-ripened cheese.</title>
        <authorList>
            <consortium name="US DOE Joint Genome Institute (JGI-PGF)"/>
            <person name="Walter F."/>
            <person name="Albersmeier A."/>
            <person name="Kalinowski J."/>
            <person name="Ruckert C."/>
        </authorList>
    </citation>
    <scope>NUCLEOTIDE SEQUENCE</scope>
    <source>
        <strain evidence="10">JCM 15325</strain>
    </source>
</reference>
<evidence type="ECO:0000256" key="7">
    <source>
        <dbReference type="ARBA" id="ARBA00023136"/>
    </source>
</evidence>
<proteinExistence type="inferred from homology"/>
<evidence type="ECO:0000256" key="6">
    <source>
        <dbReference type="ARBA" id="ARBA00022989"/>
    </source>
</evidence>
<organism evidence="10 11">
    <name type="scientific">Sporolactobacillus putidus</name>
    <dbReference type="NCBI Taxonomy" id="492735"/>
    <lineage>
        <taxon>Bacteria</taxon>
        <taxon>Bacillati</taxon>
        <taxon>Bacillota</taxon>
        <taxon>Bacilli</taxon>
        <taxon>Bacillales</taxon>
        <taxon>Sporolactobacillaceae</taxon>
        <taxon>Sporolactobacillus</taxon>
    </lineage>
</organism>